<name>A0A6A2Z145_HIBSY</name>
<reference evidence="2" key="1">
    <citation type="submission" date="2019-09" db="EMBL/GenBank/DDBJ databases">
        <title>Draft genome information of white flower Hibiscus syriacus.</title>
        <authorList>
            <person name="Kim Y.-M."/>
        </authorList>
    </citation>
    <scope>NUCLEOTIDE SEQUENCE [LARGE SCALE GENOMIC DNA]</scope>
    <source>
        <strain evidence="2">YM2019G1</strain>
    </source>
</reference>
<dbReference type="Gene3D" id="3.90.25.10">
    <property type="entry name" value="UDP-galactose 4-epimerase, domain 1"/>
    <property type="match status" value="2"/>
</dbReference>
<dbReference type="SUPFAM" id="SSF51735">
    <property type="entry name" value="NAD(P)-binding Rossmann-fold domains"/>
    <property type="match status" value="1"/>
</dbReference>
<dbReference type="InterPro" id="IPR008030">
    <property type="entry name" value="NmrA-like"/>
</dbReference>
<dbReference type="PANTHER" id="PTHR43349:SF40">
    <property type="entry name" value="PHENYLCOUMARAN BENZYLIC ETHER REDUCTASE-LIKE PROTEIN FI1"/>
    <property type="match status" value="1"/>
</dbReference>
<sequence>MAEKSKILIIGGTGYIGKFLVEASTKLGHPTFVLVRNNTISDPQKSKLIEIFKSSGVATLYGDIYDHQSLLMAINQVDIRFLPSEFGMDAGRVHAVEPAAGVFRIKAKIRRAIEAEGIPYTYMSSNAFAGHFLPNLMQEKMPPFLLGIRASYLEMEIQKEDDIANYTIKAAEDPRTLNKILYMRPPSNVLSFNEIVSLWERKIGSVDGFITITGACLGPGKRVELGVAMTTAWQQLKRQRGESHVPRNFILSFSHPMFVKGKVTNFNIEACFGLASELYPEVKYTTVDEYSDQFIENCHCLRWQQMNSASSVDGFIAITGTCLGPGKRVEFGESPNFQWRGTDGGVAAAEASTWRWRWWLNRGGGWPSGRLRRLGARV</sequence>
<dbReference type="AlphaFoldDB" id="A0A6A2Z145"/>
<dbReference type="InterPro" id="IPR050608">
    <property type="entry name" value="NmrA-type/Isoflavone_red_sf"/>
</dbReference>
<dbReference type="Gene3D" id="3.40.50.720">
    <property type="entry name" value="NAD(P)-binding Rossmann-like Domain"/>
    <property type="match status" value="1"/>
</dbReference>
<keyword evidence="3" id="KW-1185">Reference proteome</keyword>
<dbReference type="PANTHER" id="PTHR43349">
    <property type="entry name" value="PINORESINOL REDUCTASE-RELATED"/>
    <property type="match status" value="1"/>
</dbReference>
<evidence type="ECO:0000259" key="1">
    <source>
        <dbReference type="Pfam" id="PF05368"/>
    </source>
</evidence>
<accession>A0A6A2Z145</accession>
<gene>
    <name evidence="2" type="ORF">F3Y22_tig00111098pilonHSYRG00051</name>
</gene>
<comment type="caution">
    <text evidence="2">The sequence shown here is derived from an EMBL/GenBank/DDBJ whole genome shotgun (WGS) entry which is preliminary data.</text>
</comment>
<evidence type="ECO:0000313" key="3">
    <source>
        <dbReference type="Proteomes" id="UP000436088"/>
    </source>
</evidence>
<evidence type="ECO:0000313" key="2">
    <source>
        <dbReference type="EMBL" id="KAE8685397.1"/>
    </source>
</evidence>
<dbReference type="EMBL" id="VEPZ02001232">
    <property type="protein sequence ID" value="KAE8685397.1"/>
    <property type="molecule type" value="Genomic_DNA"/>
</dbReference>
<dbReference type="Pfam" id="PF05368">
    <property type="entry name" value="NmrA"/>
    <property type="match status" value="2"/>
</dbReference>
<dbReference type="InterPro" id="IPR036291">
    <property type="entry name" value="NAD(P)-bd_dom_sf"/>
</dbReference>
<protein>
    <submittedName>
        <fullName evidence="2">Isoflavone reductase-like protein</fullName>
    </submittedName>
</protein>
<feature type="domain" description="NmrA-like" evidence="1">
    <location>
        <begin position="80"/>
        <end position="290"/>
    </location>
</feature>
<proteinExistence type="predicted"/>
<feature type="domain" description="NmrA-like" evidence="1">
    <location>
        <begin position="3"/>
        <end position="79"/>
    </location>
</feature>
<organism evidence="2 3">
    <name type="scientific">Hibiscus syriacus</name>
    <name type="common">Rose of Sharon</name>
    <dbReference type="NCBI Taxonomy" id="106335"/>
    <lineage>
        <taxon>Eukaryota</taxon>
        <taxon>Viridiplantae</taxon>
        <taxon>Streptophyta</taxon>
        <taxon>Embryophyta</taxon>
        <taxon>Tracheophyta</taxon>
        <taxon>Spermatophyta</taxon>
        <taxon>Magnoliopsida</taxon>
        <taxon>eudicotyledons</taxon>
        <taxon>Gunneridae</taxon>
        <taxon>Pentapetalae</taxon>
        <taxon>rosids</taxon>
        <taxon>malvids</taxon>
        <taxon>Malvales</taxon>
        <taxon>Malvaceae</taxon>
        <taxon>Malvoideae</taxon>
        <taxon>Hibiscus</taxon>
    </lineage>
</organism>
<dbReference type="Proteomes" id="UP000436088">
    <property type="component" value="Unassembled WGS sequence"/>
</dbReference>